<accession>A0A0D0VZK8</accession>
<dbReference type="AlphaFoldDB" id="A0A0D0VZK8"/>
<dbReference type="EMBL" id="JXSX01000001">
    <property type="protein sequence ID" value="KIR66018.1"/>
    <property type="molecule type" value="Genomic_DNA"/>
</dbReference>
<feature type="region of interest" description="Disordered" evidence="1">
    <location>
        <begin position="212"/>
        <end position="236"/>
    </location>
</feature>
<dbReference type="Gene3D" id="2.40.400.10">
    <property type="entry name" value="Acetoacetate decarboxylase-like"/>
    <property type="match status" value="1"/>
</dbReference>
<evidence type="ECO:0008006" key="4">
    <source>
        <dbReference type="Google" id="ProtNLM"/>
    </source>
</evidence>
<dbReference type="SUPFAM" id="SSF160104">
    <property type="entry name" value="Acetoacetate decarboxylase-like"/>
    <property type="match status" value="1"/>
</dbReference>
<organism evidence="2 3">
    <name type="scientific">Micromonospora haikouensis</name>
    <dbReference type="NCBI Taxonomy" id="686309"/>
    <lineage>
        <taxon>Bacteria</taxon>
        <taxon>Bacillati</taxon>
        <taxon>Actinomycetota</taxon>
        <taxon>Actinomycetes</taxon>
        <taxon>Micromonosporales</taxon>
        <taxon>Micromonosporaceae</taxon>
        <taxon>Micromonospora</taxon>
    </lineage>
</organism>
<evidence type="ECO:0000313" key="3">
    <source>
        <dbReference type="Proteomes" id="UP000032254"/>
    </source>
</evidence>
<name>A0A0D0VZK8_9ACTN</name>
<reference evidence="2 3" key="1">
    <citation type="submission" date="2015-01" db="EMBL/GenBank/DDBJ databases">
        <title>Sequencing and annotation of Micromonospora carbonacea strain JXNU-1 genome.</title>
        <authorList>
            <person name="Long Z."/>
            <person name="Huang Y."/>
            <person name="Jiang Y."/>
        </authorList>
    </citation>
    <scope>NUCLEOTIDE SEQUENCE [LARGE SCALE GENOMIC DNA]</scope>
    <source>
        <strain evidence="2 3">JXNU-1</strain>
    </source>
</reference>
<keyword evidence="3" id="KW-1185">Reference proteome</keyword>
<gene>
    <name evidence="2" type="ORF">TK50_12250</name>
</gene>
<proteinExistence type="predicted"/>
<dbReference type="RefSeq" id="WP_043962854.1">
    <property type="nucleotide sequence ID" value="NZ_JBEZEN010000067.1"/>
</dbReference>
<evidence type="ECO:0000256" key="1">
    <source>
        <dbReference type="SAM" id="MobiDB-lite"/>
    </source>
</evidence>
<dbReference type="OrthoDB" id="4563865at2"/>
<evidence type="ECO:0000313" key="2">
    <source>
        <dbReference type="EMBL" id="KIR66018.1"/>
    </source>
</evidence>
<dbReference type="GeneID" id="301304894"/>
<dbReference type="Proteomes" id="UP000032254">
    <property type="component" value="Unassembled WGS sequence"/>
</dbReference>
<comment type="caution">
    <text evidence="2">The sequence shown here is derived from an EMBL/GenBank/DDBJ whole genome shotgun (WGS) entry which is preliminary data.</text>
</comment>
<sequence length="236" mass="25269">MLDPADPHLVVHSRMVYLCWLPAAPDAVVALLPAGLRAGADPHVFMNQYVVDDETQTSGLGAYSLTYLGICVAGQGAPGGWWTHYLCSSPRMRGYAAARGAPVGAGHTWLERRGDTLVAQTEVDGMPLIRTRVHVGHTGHLIRSGHHRYVTARDGELTGGVHPYVAEPVTPFEVESVDFLDPDHPVHALRPANPLTITEGFYSPRASFAYPGGPGGYAPAHQVPDRRARSGLPSGS</sequence>
<dbReference type="InterPro" id="IPR023375">
    <property type="entry name" value="ADC_dom_sf"/>
</dbReference>
<protein>
    <recommendedName>
        <fullName evidence="4">Acetoacetate decarboxylase</fullName>
    </recommendedName>
</protein>